<organism evidence="14 15">
    <name type="scientific">Dethiosulfatarculus sandiegensis</name>
    <dbReference type="NCBI Taxonomy" id="1429043"/>
    <lineage>
        <taxon>Bacteria</taxon>
        <taxon>Pseudomonadati</taxon>
        <taxon>Thermodesulfobacteriota</taxon>
        <taxon>Desulfarculia</taxon>
        <taxon>Desulfarculales</taxon>
        <taxon>Desulfarculaceae</taxon>
        <taxon>Dethiosulfatarculus</taxon>
    </lineage>
</organism>
<evidence type="ECO:0000259" key="13">
    <source>
        <dbReference type="Pfam" id="PF07715"/>
    </source>
</evidence>
<keyword evidence="2 10" id="KW-0813">Transport</keyword>
<dbReference type="PANTHER" id="PTHR30069:SF29">
    <property type="entry name" value="HEMOGLOBIN AND HEMOGLOBIN-HAPTOGLOBIN-BINDING PROTEIN 1-RELATED"/>
    <property type="match status" value="1"/>
</dbReference>
<dbReference type="InterPro" id="IPR037066">
    <property type="entry name" value="Plug_dom_sf"/>
</dbReference>
<reference evidence="14 15" key="1">
    <citation type="submission" date="2013-11" db="EMBL/GenBank/DDBJ databases">
        <title>Metagenomic analysis of a methanogenic consortium involved in long chain n-alkane degradation.</title>
        <authorList>
            <person name="Davidova I.A."/>
            <person name="Callaghan A.V."/>
            <person name="Wawrik B."/>
            <person name="Pruitt S."/>
            <person name="Marks C."/>
            <person name="Duncan K.E."/>
            <person name="Suflita J.M."/>
        </authorList>
    </citation>
    <scope>NUCLEOTIDE SEQUENCE [LARGE SCALE GENOMIC DNA]</scope>
    <source>
        <strain evidence="14 15">SPR</strain>
    </source>
</reference>
<dbReference type="SUPFAM" id="SSF56935">
    <property type="entry name" value="Porins"/>
    <property type="match status" value="1"/>
</dbReference>
<evidence type="ECO:0000256" key="11">
    <source>
        <dbReference type="RuleBase" id="RU003357"/>
    </source>
</evidence>
<evidence type="ECO:0000256" key="5">
    <source>
        <dbReference type="ARBA" id="ARBA00022729"/>
    </source>
</evidence>
<evidence type="ECO:0000259" key="12">
    <source>
        <dbReference type="Pfam" id="PF00593"/>
    </source>
</evidence>
<keyword evidence="8" id="KW-0675">Receptor</keyword>
<dbReference type="Pfam" id="PF07715">
    <property type="entry name" value="Plug"/>
    <property type="match status" value="1"/>
</dbReference>
<comment type="subcellular location">
    <subcellularLocation>
        <location evidence="1 10">Cell outer membrane</location>
        <topology evidence="1 10">Multi-pass membrane protein</topology>
    </subcellularLocation>
</comment>
<keyword evidence="15" id="KW-1185">Reference proteome</keyword>
<protein>
    <recommendedName>
        <fullName evidence="16">TonB-denpendent receptor</fullName>
    </recommendedName>
</protein>
<keyword evidence="3 10" id="KW-1134">Transmembrane beta strand</keyword>
<accession>A0A0D2GHX0</accession>
<comment type="caution">
    <text evidence="14">The sequence shown here is derived from an EMBL/GenBank/DDBJ whole genome shotgun (WGS) entry which is preliminary data.</text>
</comment>
<keyword evidence="7 10" id="KW-0472">Membrane</keyword>
<dbReference type="GO" id="GO:0044718">
    <property type="term" value="P:siderophore transmembrane transport"/>
    <property type="evidence" value="ECO:0007669"/>
    <property type="project" value="TreeGrafter"/>
</dbReference>
<dbReference type="Gene3D" id="2.170.130.10">
    <property type="entry name" value="TonB-dependent receptor, plug domain"/>
    <property type="match status" value="1"/>
</dbReference>
<evidence type="ECO:0000313" key="15">
    <source>
        <dbReference type="Proteomes" id="UP000032233"/>
    </source>
</evidence>
<dbReference type="CDD" id="cd01347">
    <property type="entry name" value="ligand_gated_channel"/>
    <property type="match status" value="1"/>
</dbReference>
<evidence type="ECO:0000256" key="7">
    <source>
        <dbReference type="ARBA" id="ARBA00023136"/>
    </source>
</evidence>
<dbReference type="Proteomes" id="UP000032233">
    <property type="component" value="Unassembled WGS sequence"/>
</dbReference>
<dbReference type="InterPro" id="IPR000531">
    <property type="entry name" value="Beta-barrel_TonB"/>
</dbReference>
<comment type="similarity">
    <text evidence="10 11">Belongs to the TonB-dependent receptor family.</text>
</comment>
<keyword evidence="9 10" id="KW-0998">Cell outer membrane</keyword>
<feature type="domain" description="TonB-dependent receptor-like beta-barrel" evidence="12">
    <location>
        <begin position="327"/>
        <end position="669"/>
    </location>
</feature>
<dbReference type="STRING" id="1429043.X474_10065"/>
<proteinExistence type="inferred from homology"/>
<name>A0A0D2GHX0_9BACT</name>
<evidence type="ECO:0000256" key="2">
    <source>
        <dbReference type="ARBA" id="ARBA00022448"/>
    </source>
</evidence>
<evidence type="ECO:0008006" key="16">
    <source>
        <dbReference type="Google" id="ProtNLM"/>
    </source>
</evidence>
<dbReference type="InterPro" id="IPR036942">
    <property type="entry name" value="Beta-barrel_TonB_sf"/>
</dbReference>
<dbReference type="PANTHER" id="PTHR30069">
    <property type="entry name" value="TONB-DEPENDENT OUTER MEMBRANE RECEPTOR"/>
    <property type="match status" value="1"/>
</dbReference>
<evidence type="ECO:0000256" key="6">
    <source>
        <dbReference type="ARBA" id="ARBA00023077"/>
    </source>
</evidence>
<keyword evidence="4 10" id="KW-0812">Transmembrane</keyword>
<evidence type="ECO:0000313" key="14">
    <source>
        <dbReference type="EMBL" id="KIX14447.1"/>
    </source>
</evidence>
<evidence type="ECO:0000256" key="3">
    <source>
        <dbReference type="ARBA" id="ARBA00022452"/>
    </source>
</evidence>
<dbReference type="GO" id="GO:0015344">
    <property type="term" value="F:siderophore uptake transmembrane transporter activity"/>
    <property type="evidence" value="ECO:0007669"/>
    <property type="project" value="TreeGrafter"/>
</dbReference>
<dbReference type="Pfam" id="PF00593">
    <property type="entry name" value="TonB_dep_Rec_b-barrel"/>
    <property type="match status" value="1"/>
</dbReference>
<keyword evidence="5" id="KW-0732">Signal</keyword>
<dbReference type="InterPro" id="IPR012910">
    <property type="entry name" value="Plug_dom"/>
</dbReference>
<evidence type="ECO:0000256" key="1">
    <source>
        <dbReference type="ARBA" id="ARBA00004571"/>
    </source>
</evidence>
<gene>
    <name evidence="14" type="ORF">X474_10065</name>
</gene>
<dbReference type="InParanoid" id="A0A0D2GHX0"/>
<evidence type="ECO:0000256" key="8">
    <source>
        <dbReference type="ARBA" id="ARBA00023170"/>
    </source>
</evidence>
<evidence type="ECO:0000256" key="4">
    <source>
        <dbReference type="ARBA" id="ARBA00022692"/>
    </source>
</evidence>
<dbReference type="AlphaFoldDB" id="A0A0D2GHX0"/>
<feature type="domain" description="TonB-dependent receptor plug" evidence="13">
    <location>
        <begin position="93"/>
        <end position="211"/>
    </location>
</feature>
<evidence type="ECO:0000256" key="9">
    <source>
        <dbReference type="ARBA" id="ARBA00023237"/>
    </source>
</evidence>
<dbReference type="PROSITE" id="PS52016">
    <property type="entry name" value="TONB_DEPENDENT_REC_3"/>
    <property type="match status" value="1"/>
</dbReference>
<keyword evidence="6 11" id="KW-0798">TonB box</keyword>
<sequence length="694" mass="77197">MPEYILRPINNFLDKKNSFQDKQERDAKSIISSVSSTHRRIIVLLQKKILTLALGLALAASSAVGYADTGAVPKAATKTGDIVVTATKTAHTLQDVPVETVLITREDIERSNADNISALLNYIPGFNFSQQSDLAGAMGYKNTVRGLNVESHYLLILVDGQRVFGGYHSGGMASAGFSHNVNVVPISMVERIEVVKGPGSALYGSDAVVGVLNIITRKATDEFKVSAGGSYGSYEVKGMDYTGVKPQETNRIRYEANALMSGPIVGKLKGVLALSHQVNEGIQPTIYDVLRNYIHGRLDLAATDKLNLAFGGDLTAWEQKKDELGDKKTEDAPRVWLTADYEISPLHNLALNGYYHKLDADFKDPWYGKQSADVSYQDVELKYTGLYFSQHRITLGFNYLNESLDTDVVVDKETATTSAYLQDEWSLLQGDLVLVPGVRFDHNDEYGDETNPKFSAMYKFTPDTILRASVGWSFKAPSGMETASQPMNHYVNWVFPNPDLKPEKAVTYQVGLEQGFFDRRLLVSATYYHSDLKDMIARCATGKTYLGLPVATFMNLDEARIQGVEATASYSVIKGLDLNLSYAYTDAINKKTDQRLTDTPEHSVNAWIDYNNSTYFWGGSFSMNYTGDQKNMMFTPAASPETEEFTTFGLKLWKDFQNVGRLSFEVDNLFDEDLKGSDTIYVGQMFMLNFRFGF</sequence>
<evidence type="ECO:0000256" key="10">
    <source>
        <dbReference type="PROSITE-ProRule" id="PRU01360"/>
    </source>
</evidence>
<dbReference type="GO" id="GO:0009279">
    <property type="term" value="C:cell outer membrane"/>
    <property type="evidence" value="ECO:0007669"/>
    <property type="project" value="UniProtKB-SubCell"/>
</dbReference>
<dbReference type="InterPro" id="IPR039426">
    <property type="entry name" value="TonB-dep_rcpt-like"/>
</dbReference>
<dbReference type="EMBL" id="AZAC01000011">
    <property type="protein sequence ID" value="KIX14447.1"/>
    <property type="molecule type" value="Genomic_DNA"/>
</dbReference>
<dbReference type="Gene3D" id="2.40.170.20">
    <property type="entry name" value="TonB-dependent receptor, beta-barrel domain"/>
    <property type="match status" value="1"/>
</dbReference>